<dbReference type="Proteomes" id="UP000645612">
    <property type="component" value="Unassembled WGS sequence"/>
</dbReference>
<comment type="caution">
    <text evidence="1">The sequence shown here is derived from an EMBL/GenBank/DDBJ whole genome shotgun (WGS) entry which is preliminary data.</text>
</comment>
<reference evidence="1" key="1">
    <citation type="submission" date="2020-12" db="EMBL/GenBank/DDBJ databases">
        <title>Burkholderia cepacia complex in Mexico.</title>
        <authorList>
            <person name="Estrada P."/>
        </authorList>
    </citation>
    <scope>NUCLEOTIDE SEQUENCE</scope>
    <source>
        <strain evidence="1">871</strain>
    </source>
</reference>
<gene>
    <name evidence="1" type="ORF">JAO13_08575</name>
</gene>
<dbReference type="EMBL" id="JAEDXG010000006">
    <property type="protein sequence ID" value="MBH9696492.1"/>
    <property type="molecule type" value="Genomic_DNA"/>
</dbReference>
<protein>
    <submittedName>
        <fullName evidence="1">Uncharacterized protein</fullName>
    </submittedName>
</protein>
<dbReference type="RefSeq" id="WP_176131997.1">
    <property type="nucleotide sequence ID" value="NZ_CADDZZ010000059.1"/>
</dbReference>
<organism evidence="1 2">
    <name type="scientific">Burkholderia cepacia</name>
    <name type="common">Pseudomonas cepacia</name>
    <dbReference type="NCBI Taxonomy" id="292"/>
    <lineage>
        <taxon>Bacteria</taxon>
        <taxon>Pseudomonadati</taxon>
        <taxon>Pseudomonadota</taxon>
        <taxon>Betaproteobacteria</taxon>
        <taxon>Burkholderiales</taxon>
        <taxon>Burkholderiaceae</taxon>
        <taxon>Burkholderia</taxon>
        <taxon>Burkholderia cepacia complex</taxon>
    </lineage>
</organism>
<dbReference type="AlphaFoldDB" id="A0A8I1DMQ6"/>
<evidence type="ECO:0000313" key="2">
    <source>
        <dbReference type="Proteomes" id="UP000645612"/>
    </source>
</evidence>
<evidence type="ECO:0000313" key="1">
    <source>
        <dbReference type="EMBL" id="MBH9696492.1"/>
    </source>
</evidence>
<proteinExistence type="predicted"/>
<accession>A0A8I1DMQ6</accession>
<sequence>MNIQNSRINENALFSVTGMSRYFQDNAGLEFFAAARVVVCSSKKYEGTLGILIKLLKETYFDYFLFDRSGADFGAIRT</sequence>
<name>A0A8I1DMQ6_BURCE</name>